<proteinExistence type="predicted"/>
<sequence>MSFHLIHVDPHTLLQVQQSGPPTVAYRCEIQGVSCGLFVEGTTSAVSAHLQGHGIIGPDNASTSCTWGNCSKTLKRGSLSRHILTHLGVKVRCSVCRVVKCRRDLIRAHINTSASCHFASDETVDGPEGYIVVPMTWSAIHQV</sequence>
<keyword evidence="2" id="KW-1185">Reference proteome</keyword>
<dbReference type="OrthoDB" id="3437960at2759"/>
<name>A0A1B7N0Q7_9AGAM</name>
<protein>
    <recommendedName>
        <fullName evidence="3">C2H2-type domain-containing protein</fullName>
    </recommendedName>
</protein>
<dbReference type="EMBL" id="KV448297">
    <property type="protein sequence ID" value="OAX38401.1"/>
    <property type="molecule type" value="Genomic_DNA"/>
</dbReference>
<dbReference type="InParanoid" id="A0A1B7N0Q7"/>
<organism evidence="1 2">
    <name type="scientific">Rhizopogon vinicolor AM-OR11-026</name>
    <dbReference type="NCBI Taxonomy" id="1314800"/>
    <lineage>
        <taxon>Eukaryota</taxon>
        <taxon>Fungi</taxon>
        <taxon>Dikarya</taxon>
        <taxon>Basidiomycota</taxon>
        <taxon>Agaricomycotina</taxon>
        <taxon>Agaricomycetes</taxon>
        <taxon>Agaricomycetidae</taxon>
        <taxon>Boletales</taxon>
        <taxon>Suillineae</taxon>
        <taxon>Rhizopogonaceae</taxon>
        <taxon>Rhizopogon</taxon>
    </lineage>
</organism>
<evidence type="ECO:0008006" key="3">
    <source>
        <dbReference type="Google" id="ProtNLM"/>
    </source>
</evidence>
<evidence type="ECO:0000313" key="1">
    <source>
        <dbReference type="EMBL" id="OAX38401.1"/>
    </source>
</evidence>
<gene>
    <name evidence="1" type="ORF">K503DRAFT_770516</name>
</gene>
<dbReference type="Proteomes" id="UP000092154">
    <property type="component" value="Unassembled WGS sequence"/>
</dbReference>
<accession>A0A1B7N0Q7</accession>
<dbReference type="Gene3D" id="3.30.160.60">
    <property type="entry name" value="Classic Zinc Finger"/>
    <property type="match status" value="1"/>
</dbReference>
<reference evidence="1 2" key="1">
    <citation type="submission" date="2016-06" db="EMBL/GenBank/DDBJ databases">
        <title>Comparative genomics of the ectomycorrhizal sister species Rhizopogon vinicolor and Rhizopogon vesiculosus (Basidiomycota: Boletales) reveals a divergence of the mating type B locus.</title>
        <authorList>
            <consortium name="DOE Joint Genome Institute"/>
            <person name="Mujic A.B."/>
            <person name="Kuo A."/>
            <person name="Tritt A."/>
            <person name="Lipzen A."/>
            <person name="Chen C."/>
            <person name="Johnson J."/>
            <person name="Sharma A."/>
            <person name="Barry K."/>
            <person name="Grigoriev I.V."/>
            <person name="Spatafora J.W."/>
        </authorList>
    </citation>
    <scope>NUCLEOTIDE SEQUENCE [LARGE SCALE GENOMIC DNA]</scope>
    <source>
        <strain evidence="1 2">AM-OR11-026</strain>
    </source>
</reference>
<dbReference type="AlphaFoldDB" id="A0A1B7N0Q7"/>
<evidence type="ECO:0000313" key="2">
    <source>
        <dbReference type="Proteomes" id="UP000092154"/>
    </source>
</evidence>